<dbReference type="InterPro" id="IPR000182">
    <property type="entry name" value="GNAT_dom"/>
</dbReference>
<name>A0A1H9DLI8_9ACTN</name>
<protein>
    <submittedName>
        <fullName evidence="4">Acetyltransferase (GNAT) family protein</fullName>
    </submittedName>
</protein>
<proteinExistence type="predicted"/>
<sequence>MPEPLPVADSVRLAWPTEAAAIAAVQRRAWLDLPGELGGTLLAGVDEAEMVQAWEQVLARPRDARQRVLTALGGGGRVVGFATTGPSADPDAEAGADGEVDQFWIDPPARRQGHGSRLLNACADTLRADGFTHARWWVLGPDVELRRFLAVAGWEPDGATRSIGADDGSLVLEQVRLHTTLPVGTDA</sequence>
<dbReference type="RefSeq" id="WP_091178416.1">
    <property type="nucleotide sequence ID" value="NZ_FOFA01000002.1"/>
</dbReference>
<dbReference type="CDD" id="cd04301">
    <property type="entry name" value="NAT_SF"/>
    <property type="match status" value="1"/>
</dbReference>
<feature type="domain" description="N-acetyltransferase" evidence="3">
    <location>
        <begin position="9"/>
        <end position="182"/>
    </location>
</feature>
<keyword evidence="2" id="KW-0012">Acyltransferase</keyword>
<dbReference type="EMBL" id="FOFA01000002">
    <property type="protein sequence ID" value="SEQ14356.1"/>
    <property type="molecule type" value="Genomic_DNA"/>
</dbReference>
<dbReference type="STRING" id="1036181.SAMN05421756_102583"/>
<accession>A0A1H9DLI8</accession>
<organism evidence="4 5">
    <name type="scientific">Microlunatus flavus</name>
    <dbReference type="NCBI Taxonomy" id="1036181"/>
    <lineage>
        <taxon>Bacteria</taxon>
        <taxon>Bacillati</taxon>
        <taxon>Actinomycetota</taxon>
        <taxon>Actinomycetes</taxon>
        <taxon>Propionibacteriales</taxon>
        <taxon>Propionibacteriaceae</taxon>
        <taxon>Microlunatus</taxon>
    </lineage>
</organism>
<gene>
    <name evidence="4" type="ORF">SAMN05421756_102583</name>
</gene>
<evidence type="ECO:0000256" key="2">
    <source>
        <dbReference type="ARBA" id="ARBA00023315"/>
    </source>
</evidence>
<evidence type="ECO:0000259" key="3">
    <source>
        <dbReference type="PROSITE" id="PS51186"/>
    </source>
</evidence>
<keyword evidence="5" id="KW-1185">Reference proteome</keyword>
<dbReference type="OrthoDB" id="5243635at2"/>
<keyword evidence="1 4" id="KW-0808">Transferase</keyword>
<evidence type="ECO:0000313" key="4">
    <source>
        <dbReference type="EMBL" id="SEQ14356.1"/>
    </source>
</evidence>
<reference evidence="5" key="1">
    <citation type="submission" date="2016-10" db="EMBL/GenBank/DDBJ databases">
        <authorList>
            <person name="Varghese N."/>
            <person name="Submissions S."/>
        </authorList>
    </citation>
    <scope>NUCLEOTIDE SEQUENCE [LARGE SCALE GENOMIC DNA]</scope>
    <source>
        <strain evidence="5">CGMCC 4.6856</strain>
    </source>
</reference>
<dbReference type="Gene3D" id="3.40.630.30">
    <property type="match status" value="1"/>
</dbReference>
<dbReference type="AlphaFoldDB" id="A0A1H9DLI8"/>
<dbReference type="PROSITE" id="PS51186">
    <property type="entry name" value="GNAT"/>
    <property type="match status" value="1"/>
</dbReference>
<dbReference type="InterPro" id="IPR050832">
    <property type="entry name" value="Bact_Acetyltransf"/>
</dbReference>
<dbReference type="Proteomes" id="UP000198504">
    <property type="component" value="Unassembled WGS sequence"/>
</dbReference>
<evidence type="ECO:0000313" key="5">
    <source>
        <dbReference type="Proteomes" id="UP000198504"/>
    </source>
</evidence>
<dbReference type="GO" id="GO:0016747">
    <property type="term" value="F:acyltransferase activity, transferring groups other than amino-acyl groups"/>
    <property type="evidence" value="ECO:0007669"/>
    <property type="project" value="InterPro"/>
</dbReference>
<dbReference type="InterPro" id="IPR016181">
    <property type="entry name" value="Acyl_CoA_acyltransferase"/>
</dbReference>
<evidence type="ECO:0000256" key="1">
    <source>
        <dbReference type="ARBA" id="ARBA00022679"/>
    </source>
</evidence>
<dbReference type="Pfam" id="PF00583">
    <property type="entry name" value="Acetyltransf_1"/>
    <property type="match status" value="1"/>
</dbReference>
<dbReference type="SUPFAM" id="SSF55729">
    <property type="entry name" value="Acyl-CoA N-acyltransferases (Nat)"/>
    <property type="match status" value="1"/>
</dbReference>
<dbReference type="PANTHER" id="PTHR43877">
    <property type="entry name" value="AMINOALKYLPHOSPHONATE N-ACETYLTRANSFERASE-RELATED-RELATED"/>
    <property type="match status" value="1"/>
</dbReference>